<evidence type="ECO:0000256" key="3">
    <source>
        <dbReference type="ARBA" id="ARBA00013061"/>
    </source>
</evidence>
<dbReference type="EMBL" id="UOEN01000384">
    <property type="protein sequence ID" value="VAW17681.1"/>
    <property type="molecule type" value="Genomic_DNA"/>
</dbReference>
<dbReference type="PROSITE" id="PS00111">
    <property type="entry name" value="PGLYCERATE_KINASE"/>
    <property type="match status" value="1"/>
</dbReference>
<protein>
    <recommendedName>
        <fullName evidence="3">phosphoglycerate kinase</fullName>
        <ecNumber evidence="3">2.7.2.3</ecNumber>
    </recommendedName>
</protein>
<keyword evidence="6 8" id="KW-0418">Kinase</keyword>
<evidence type="ECO:0000256" key="6">
    <source>
        <dbReference type="ARBA" id="ARBA00022777"/>
    </source>
</evidence>
<feature type="non-terminal residue" evidence="8">
    <location>
        <position position="259"/>
    </location>
</feature>
<keyword evidence="7" id="KW-0067">ATP-binding</keyword>
<dbReference type="InterPro" id="IPR015824">
    <property type="entry name" value="Phosphoglycerate_kinase_N"/>
</dbReference>
<evidence type="ECO:0000256" key="2">
    <source>
        <dbReference type="ARBA" id="ARBA00008982"/>
    </source>
</evidence>
<evidence type="ECO:0000256" key="1">
    <source>
        <dbReference type="ARBA" id="ARBA00000642"/>
    </source>
</evidence>
<evidence type="ECO:0000256" key="5">
    <source>
        <dbReference type="ARBA" id="ARBA00022741"/>
    </source>
</evidence>
<sequence length="259" mass="28632">MDKLTIKDVDLKGKKVIMRVDFNVPLDDIQKITDDMRIRAALPTIQYILEQEPAKLILMTHLGRPKGEVIESMKLLPVAKRVEELLSQSVTMLDDCVGEQVAAAIDSSENKVILLENLRFHKSETKNDPDFAKQLADLADVYVNDAFGTAHRAHASTEGITKFMDQSVAGFLLEKEISFIGKAVENPDRPFVVILGGAKVSDKILLVENLLTKADSILIGGGMAYTFLKAQGINIGKSLLEEDKMDIALELIEKAKKNN</sequence>
<dbReference type="Pfam" id="PF00162">
    <property type="entry name" value="PGK"/>
    <property type="match status" value="1"/>
</dbReference>
<dbReference type="PRINTS" id="PR00477">
    <property type="entry name" value="PHGLYCKINASE"/>
</dbReference>
<organism evidence="8">
    <name type="scientific">hydrothermal vent metagenome</name>
    <dbReference type="NCBI Taxonomy" id="652676"/>
    <lineage>
        <taxon>unclassified sequences</taxon>
        <taxon>metagenomes</taxon>
        <taxon>ecological metagenomes</taxon>
    </lineage>
</organism>
<proteinExistence type="inferred from homology"/>
<dbReference type="Gene3D" id="3.40.50.1260">
    <property type="entry name" value="Phosphoglycerate kinase, N-terminal domain"/>
    <property type="match status" value="2"/>
</dbReference>
<dbReference type="FunFam" id="3.40.50.1260:FF:000006">
    <property type="entry name" value="Phosphoglycerate kinase"/>
    <property type="match status" value="1"/>
</dbReference>
<evidence type="ECO:0000256" key="4">
    <source>
        <dbReference type="ARBA" id="ARBA00022679"/>
    </source>
</evidence>
<dbReference type="PANTHER" id="PTHR11406:SF23">
    <property type="entry name" value="PHOSPHOGLYCERATE KINASE 1, CHLOROPLASTIC-RELATED"/>
    <property type="match status" value="1"/>
</dbReference>
<dbReference type="AlphaFoldDB" id="A0A3B0TGB4"/>
<dbReference type="GO" id="GO:0005829">
    <property type="term" value="C:cytosol"/>
    <property type="evidence" value="ECO:0007669"/>
    <property type="project" value="TreeGrafter"/>
</dbReference>
<dbReference type="GO" id="GO:0006094">
    <property type="term" value="P:gluconeogenesis"/>
    <property type="evidence" value="ECO:0007669"/>
    <property type="project" value="TreeGrafter"/>
</dbReference>
<dbReference type="GO" id="GO:0006096">
    <property type="term" value="P:glycolytic process"/>
    <property type="evidence" value="ECO:0007669"/>
    <property type="project" value="InterPro"/>
</dbReference>
<reference evidence="8" key="1">
    <citation type="submission" date="2018-06" db="EMBL/GenBank/DDBJ databases">
        <authorList>
            <person name="Zhirakovskaya E."/>
        </authorList>
    </citation>
    <scope>NUCLEOTIDE SEQUENCE</scope>
</reference>
<dbReference type="GO" id="GO:0043531">
    <property type="term" value="F:ADP binding"/>
    <property type="evidence" value="ECO:0007669"/>
    <property type="project" value="TreeGrafter"/>
</dbReference>
<dbReference type="InterPro" id="IPR036043">
    <property type="entry name" value="Phosphoglycerate_kinase_sf"/>
</dbReference>
<dbReference type="PANTHER" id="PTHR11406">
    <property type="entry name" value="PHOSPHOGLYCERATE KINASE"/>
    <property type="match status" value="1"/>
</dbReference>
<evidence type="ECO:0000313" key="8">
    <source>
        <dbReference type="EMBL" id="VAW17681.1"/>
    </source>
</evidence>
<evidence type="ECO:0000256" key="7">
    <source>
        <dbReference type="ARBA" id="ARBA00022840"/>
    </source>
</evidence>
<accession>A0A3B0TGB4</accession>
<name>A0A3B0TGB4_9ZZZZ</name>
<dbReference type="GO" id="GO:0005524">
    <property type="term" value="F:ATP binding"/>
    <property type="evidence" value="ECO:0007669"/>
    <property type="project" value="UniProtKB-KW"/>
</dbReference>
<dbReference type="InterPro" id="IPR001576">
    <property type="entry name" value="Phosphoglycerate_kinase"/>
</dbReference>
<dbReference type="GO" id="GO:0004618">
    <property type="term" value="F:phosphoglycerate kinase activity"/>
    <property type="evidence" value="ECO:0007669"/>
    <property type="project" value="UniProtKB-EC"/>
</dbReference>
<dbReference type="EC" id="2.7.2.3" evidence="3"/>
<dbReference type="SUPFAM" id="SSF53748">
    <property type="entry name" value="Phosphoglycerate kinase"/>
    <property type="match status" value="1"/>
</dbReference>
<comment type="catalytic activity">
    <reaction evidence="1">
        <text>(2R)-3-phosphoglycerate + ATP = (2R)-3-phospho-glyceroyl phosphate + ADP</text>
        <dbReference type="Rhea" id="RHEA:14801"/>
        <dbReference type="ChEBI" id="CHEBI:30616"/>
        <dbReference type="ChEBI" id="CHEBI:57604"/>
        <dbReference type="ChEBI" id="CHEBI:58272"/>
        <dbReference type="ChEBI" id="CHEBI:456216"/>
        <dbReference type="EC" id="2.7.2.3"/>
    </reaction>
</comment>
<keyword evidence="5" id="KW-0547">Nucleotide-binding</keyword>
<comment type="similarity">
    <text evidence="2">Belongs to the phosphoglycerate kinase family.</text>
</comment>
<dbReference type="InterPro" id="IPR015911">
    <property type="entry name" value="Phosphoglycerate_kinase_CS"/>
</dbReference>
<gene>
    <name evidence="8" type="ORF">MNBD_BACTEROID05-760</name>
</gene>
<keyword evidence="4 8" id="KW-0808">Transferase</keyword>